<feature type="binding site" evidence="9">
    <location>
        <position position="99"/>
    </location>
    <ligand>
        <name>ATP</name>
        <dbReference type="ChEBI" id="CHEBI:30616"/>
    </ligand>
</feature>
<dbReference type="Gene3D" id="3.40.50.11260">
    <property type="match status" value="1"/>
</dbReference>
<keyword evidence="3 8" id="KW-0963">Cytoplasm</keyword>
<evidence type="ECO:0000256" key="5">
    <source>
        <dbReference type="ARBA" id="ARBA00022840"/>
    </source>
</evidence>
<feature type="binding site" evidence="9">
    <location>
        <position position="34"/>
    </location>
    <ligand>
        <name>ATP</name>
        <dbReference type="ChEBI" id="CHEBI:30616"/>
    </ligand>
</feature>
<comment type="subcellular location">
    <subcellularLocation>
        <location evidence="1 8">Cytoplasm</location>
    </subcellularLocation>
</comment>
<feature type="binding site" evidence="9">
    <location>
        <position position="93"/>
    </location>
    <ligand>
        <name>ATP</name>
        <dbReference type="ChEBI" id="CHEBI:30616"/>
    </ligand>
</feature>
<dbReference type="GO" id="GO:0005737">
    <property type="term" value="C:cytoplasm"/>
    <property type="evidence" value="ECO:0007669"/>
    <property type="project" value="UniProtKB-SubCell"/>
</dbReference>
<dbReference type="InterPro" id="IPR020575">
    <property type="entry name" value="Hsp90_N"/>
</dbReference>
<dbReference type="InterPro" id="IPR001404">
    <property type="entry name" value="Hsp90_fam"/>
</dbReference>
<feature type="domain" description="Histidine kinase/HSP90-like ATPase" evidence="10">
    <location>
        <begin position="27"/>
        <end position="183"/>
    </location>
</feature>
<accession>A0A0F5MPI2</accession>
<keyword evidence="12" id="KW-1185">Reference proteome</keyword>
<feature type="binding site" evidence="9">
    <location>
        <position position="173"/>
    </location>
    <ligand>
        <name>ATP</name>
        <dbReference type="ChEBI" id="CHEBI:30616"/>
    </ligand>
</feature>
<feature type="binding site" evidence="9">
    <location>
        <position position="328"/>
    </location>
    <ligand>
        <name>ATP</name>
        <dbReference type="ChEBI" id="CHEBI:30616"/>
    </ligand>
</feature>
<comment type="similarity">
    <text evidence="2 8">Belongs to the heat shock protein 90 family.</text>
</comment>
<organism evidence="11 12">
    <name type="scientific">Candidatus Arcanibacter lacustris</name>
    <dbReference type="NCBI Taxonomy" id="1607817"/>
    <lineage>
        <taxon>Bacteria</taxon>
        <taxon>Pseudomonadati</taxon>
        <taxon>Pseudomonadota</taxon>
        <taxon>Alphaproteobacteria</taxon>
        <taxon>Rickettsiales</taxon>
        <taxon>Candidatus Arcanibacter</taxon>
    </lineage>
</organism>
<dbReference type="Gene3D" id="3.30.565.10">
    <property type="entry name" value="Histidine kinase-like ATPase, C-terminal domain"/>
    <property type="match status" value="1"/>
</dbReference>
<dbReference type="SUPFAM" id="SSF54211">
    <property type="entry name" value="Ribosomal protein S5 domain 2-like"/>
    <property type="match status" value="1"/>
</dbReference>
<feature type="region of interest" description="C" evidence="8">
    <location>
        <begin position="541"/>
        <end position="619"/>
    </location>
</feature>
<evidence type="ECO:0000256" key="3">
    <source>
        <dbReference type="ARBA" id="ARBA00022490"/>
    </source>
</evidence>
<gene>
    <name evidence="8 11" type="primary">htpG</name>
    <name evidence="11" type="ORF">SZ25_00207</name>
</gene>
<dbReference type="FunFam" id="3.30.565.10:FF:000009">
    <property type="entry name" value="Molecular chaperone HtpG"/>
    <property type="match status" value="1"/>
</dbReference>
<keyword evidence="7 8" id="KW-0143">Chaperone</keyword>
<keyword evidence="4 8" id="KW-0547">Nucleotide-binding</keyword>
<comment type="function">
    <text evidence="8">Molecular chaperone. Has ATPase activity.</text>
</comment>
<dbReference type="GO" id="GO:0016887">
    <property type="term" value="F:ATP hydrolysis activity"/>
    <property type="evidence" value="ECO:0007669"/>
    <property type="project" value="InterPro"/>
</dbReference>
<dbReference type="GO" id="GO:0051082">
    <property type="term" value="F:unfolded protein binding"/>
    <property type="evidence" value="ECO:0007669"/>
    <property type="project" value="UniProtKB-UniRule"/>
</dbReference>
<comment type="subunit">
    <text evidence="8">Homodimer.</text>
</comment>
<dbReference type="PROSITE" id="PS00298">
    <property type="entry name" value="HSP90"/>
    <property type="match status" value="1"/>
</dbReference>
<dbReference type="SUPFAM" id="SSF55874">
    <property type="entry name" value="ATPase domain of HSP90 chaperone/DNA topoisomerase II/histidine kinase"/>
    <property type="match status" value="1"/>
</dbReference>
<feature type="binding site" evidence="9">
    <location>
        <position position="38"/>
    </location>
    <ligand>
        <name>ATP</name>
        <dbReference type="ChEBI" id="CHEBI:30616"/>
    </ligand>
</feature>
<dbReference type="PANTHER" id="PTHR11528">
    <property type="entry name" value="HEAT SHOCK PROTEIN 90 FAMILY MEMBER"/>
    <property type="match status" value="1"/>
</dbReference>
<evidence type="ECO:0000256" key="8">
    <source>
        <dbReference type="HAMAP-Rule" id="MF_00505"/>
    </source>
</evidence>
<dbReference type="SUPFAM" id="SSF110942">
    <property type="entry name" value="HSP90 C-terminal domain"/>
    <property type="match status" value="1"/>
</dbReference>
<dbReference type="Pfam" id="PF13589">
    <property type="entry name" value="HATPase_c_3"/>
    <property type="match status" value="1"/>
</dbReference>
<comment type="caution">
    <text evidence="11">The sequence shown here is derived from an EMBL/GenBank/DDBJ whole genome shotgun (WGS) entry which is preliminary data.</text>
</comment>
<dbReference type="EMBL" id="JYHA01000029">
    <property type="protein sequence ID" value="KKB96713.1"/>
    <property type="molecule type" value="Genomic_DNA"/>
</dbReference>
<proteinExistence type="inferred from homology"/>
<dbReference type="AlphaFoldDB" id="A0A0F5MPI2"/>
<name>A0A0F5MPI2_9RICK</name>
<dbReference type="PRINTS" id="PR00775">
    <property type="entry name" value="HEATSHOCK90"/>
</dbReference>
<evidence type="ECO:0000256" key="4">
    <source>
        <dbReference type="ARBA" id="ARBA00022741"/>
    </source>
</evidence>
<feature type="binding site" evidence="9">
    <location>
        <position position="80"/>
    </location>
    <ligand>
        <name>ATP</name>
        <dbReference type="ChEBI" id="CHEBI:30616"/>
    </ligand>
</feature>
<evidence type="ECO:0000259" key="10">
    <source>
        <dbReference type="SMART" id="SM00387"/>
    </source>
</evidence>
<dbReference type="Gene3D" id="1.20.120.790">
    <property type="entry name" value="Heat shock protein 90, C-terminal domain"/>
    <property type="match status" value="1"/>
</dbReference>
<protein>
    <recommendedName>
        <fullName evidence="8">Chaperone protein HtpG</fullName>
    </recommendedName>
    <alternativeName>
        <fullName evidence="8">Heat shock protein HtpG</fullName>
    </alternativeName>
    <alternativeName>
        <fullName evidence="8">High temperature protein G</fullName>
    </alternativeName>
</protein>
<feature type="region of interest" description="A; substrate-binding" evidence="8">
    <location>
        <begin position="1"/>
        <end position="328"/>
    </location>
</feature>
<evidence type="ECO:0000313" key="12">
    <source>
        <dbReference type="Proteomes" id="UP000033358"/>
    </source>
</evidence>
<dbReference type="Gene3D" id="3.30.230.80">
    <property type="match status" value="1"/>
</dbReference>
<sequence length="619" mass="70435">MTNKETMKFDAEIGKVLHLVIHSLYTNKDIFLRELISNASDACDKLRYLSIANPELTTGDSEFKITIWVDEKNSILYIKDNGIGMSRAELIENLGTIAKSGTQNFISQLTGDSKKDTQLIGQFGVGFYSGFMVADEMTVTSKKAGETQGYIWNSKGEGEFSIVESDAAVERGTTIALHLKDTALDYLDKFRIRHIVNTYSEHISIPISFKDEQDNIETINKGTALWTKSKSEVTEEQYQEFYKQISFSPDKPFLTLHNHNEGMVEYTNLLFVPTNKPFDLFHPDRKTRVKLYVKKVFIAEDGVDLVPSWLRFLRGVVDSQDLPLNISRETLQHNNVLEKIKKSIIKRVVSELKKKLENDREAYDGFWNNFGAALKEGLCENMENRENLFEICLFKSAITGKMITLDEYVANMKEGQTEIFYYLNEEASEVAASNPQLEGFLKKGMDVLLFSDKVDDFWVNVEHKYKETSLKSVTRAGIELENKEEETQSEETKKEQEDILAYFQEELGSTVREVKKSHKLVDSPVCLTVAEGAMDIKMERFLMEQKQLASSSAKILEVNLKHPIIINLASKLKANKDDSECGELVRILFDQACIIEGEPIKDSSAFSKRLNKFLELASA</sequence>
<dbReference type="InterPro" id="IPR020568">
    <property type="entry name" value="Ribosomal_Su5_D2-typ_SF"/>
</dbReference>
<dbReference type="Pfam" id="PF00183">
    <property type="entry name" value="HSP90"/>
    <property type="match status" value="1"/>
</dbReference>
<reference evidence="11 12" key="1">
    <citation type="submission" date="2015-02" db="EMBL/GenBank/DDBJ databases">
        <title>Single cell genomics of a rare environmental alphaproteobacterium provides unique insights into Rickettsiaceae evolution.</title>
        <authorList>
            <person name="Martijn J."/>
            <person name="Schulz F."/>
            <person name="Zaremba-Niedzwiedzka K."/>
            <person name="Viklund J."/>
            <person name="Stepanauskas R."/>
            <person name="Andersson S.G.E."/>
            <person name="Horn M."/>
            <person name="Guy L."/>
            <person name="Ettema T.J.G."/>
        </authorList>
    </citation>
    <scope>NUCLEOTIDE SEQUENCE [LARGE SCALE GENOMIC DNA]</scope>
    <source>
        <strain evidence="11 12">SCGC AAA041-L04</strain>
    </source>
</reference>
<dbReference type="InterPro" id="IPR036890">
    <property type="entry name" value="HATPase_C_sf"/>
</dbReference>
<dbReference type="GO" id="GO:0005524">
    <property type="term" value="F:ATP binding"/>
    <property type="evidence" value="ECO:0007669"/>
    <property type="project" value="UniProtKB-UniRule"/>
</dbReference>
<dbReference type="PATRIC" id="fig|1607817.3.peg.208"/>
<dbReference type="Proteomes" id="UP000033358">
    <property type="component" value="Unassembled WGS sequence"/>
</dbReference>
<evidence type="ECO:0000256" key="7">
    <source>
        <dbReference type="ARBA" id="ARBA00023186"/>
    </source>
</evidence>
<comment type="caution">
    <text evidence="8">Lacks conserved residue(s) required for the propagation of feature annotation.</text>
</comment>
<dbReference type="CDD" id="cd16927">
    <property type="entry name" value="HATPase_Hsp90-like"/>
    <property type="match status" value="1"/>
</dbReference>
<evidence type="ECO:0000256" key="1">
    <source>
        <dbReference type="ARBA" id="ARBA00004496"/>
    </source>
</evidence>
<feature type="binding site" evidence="9">
    <location>
        <begin position="100"/>
        <end position="101"/>
    </location>
    <ligand>
        <name>ATP</name>
        <dbReference type="ChEBI" id="CHEBI:30616"/>
    </ligand>
</feature>
<keyword evidence="5 8" id="KW-0067">ATP-binding</keyword>
<dbReference type="NCBIfam" id="NF003555">
    <property type="entry name" value="PRK05218.1"/>
    <property type="match status" value="1"/>
</dbReference>
<dbReference type="InterPro" id="IPR037196">
    <property type="entry name" value="HSP90_C"/>
</dbReference>
<dbReference type="InterPro" id="IPR019805">
    <property type="entry name" value="Heat_shock_protein_90_CS"/>
</dbReference>
<dbReference type="SMART" id="SM00387">
    <property type="entry name" value="HATPase_c"/>
    <property type="match status" value="1"/>
</dbReference>
<evidence type="ECO:0000256" key="2">
    <source>
        <dbReference type="ARBA" id="ARBA00008239"/>
    </source>
</evidence>
<evidence type="ECO:0000313" key="11">
    <source>
        <dbReference type="EMBL" id="KKB96713.1"/>
    </source>
</evidence>
<feature type="binding site" evidence="9">
    <location>
        <position position="85"/>
    </location>
    <ligand>
        <name>ATP</name>
        <dbReference type="ChEBI" id="CHEBI:30616"/>
    </ligand>
</feature>
<dbReference type="HAMAP" id="MF_00505">
    <property type="entry name" value="HSP90"/>
    <property type="match status" value="1"/>
</dbReference>
<keyword evidence="6 8" id="KW-0346">Stress response</keyword>
<feature type="binding site" evidence="9">
    <location>
        <begin position="122"/>
        <end position="127"/>
    </location>
    <ligand>
        <name>ATP</name>
        <dbReference type="ChEBI" id="CHEBI:30616"/>
    </ligand>
</feature>
<evidence type="ECO:0000256" key="9">
    <source>
        <dbReference type="PIRSR" id="PIRSR002583-1"/>
    </source>
</evidence>
<dbReference type="GO" id="GO:0140662">
    <property type="term" value="F:ATP-dependent protein folding chaperone"/>
    <property type="evidence" value="ECO:0007669"/>
    <property type="project" value="InterPro"/>
</dbReference>
<dbReference type="InterPro" id="IPR003594">
    <property type="entry name" value="HATPase_dom"/>
</dbReference>
<evidence type="ECO:0000256" key="6">
    <source>
        <dbReference type="ARBA" id="ARBA00023016"/>
    </source>
</evidence>
<dbReference type="PIRSF" id="PIRSF002583">
    <property type="entry name" value="Hsp90"/>
    <property type="match status" value="1"/>
</dbReference>